<dbReference type="EMBL" id="VFOR01000003">
    <property type="protein sequence ID" value="TQL57292.1"/>
    <property type="molecule type" value="Genomic_DNA"/>
</dbReference>
<evidence type="ECO:0000256" key="2">
    <source>
        <dbReference type="SAM" id="MobiDB-lite"/>
    </source>
</evidence>
<feature type="region of interest" description="Disordered" evidence="2">
    <location>
        <begin position="1"/>
        <end position="31"/>
    </location>
</feature>
<accession>A0A542ZAC4</accession>
<feature type="compositionally biased region" description="Basic residues" evidence="2">
    <location>
        <begin position="9"/>
        <end position="22"/>
    </location>
</feature>
<evidence type="ECO:0000256" key="1">
    <source>
        <dbReference type="ARBA" id="ARBA00022729"/>
    </source>
</evidence>
<evidence type="ECO:0000259" key="3">
    <source>
        <dbReference type="Pfam" id="PF01551"/>
    </source>
</evidence>
<feature type="region of interest" description="Disordered" evidence="2">
    <location>
        <begin position="270"/>
        <end position="293"/>
    </location>
</feature>
<dbReference type="Gene3D" id="2.70.70.10">
    <property type="entry name" value="Glucose Permease (Domain IIA)"/>
    <property type="match status" value="2"/>
</dbReference>
<dbReference type="GO" id="GO:0004222">
    <property type="term" value="F:metalloendopeptidase activity"/>
    <property type="evidence" value="ECO:0007669"/>
    <property type="project" value="TreeGrafter"/>
</dbReference>
<feature type="domain" description="M23ase beta-sheet core" evidence="3">
    <location>
        <begin position="310"/>
        <end position="407"/>
    </location>
</feature>
<dbReference type="InterPro" id="IPR050570">
    <property type="entry name" value="Cell_wall_metabolism_enzyme"/>
</dbReference>
<dbReference type="CDD" id="cd12797">
    <property type="entry name" value="M23_peptidase"/>
    <property type="match status" value="2"/>
</dbReference>
<dbReference type="InterPro" id="IPR011055">
    <property type="entry name" value="Dup_hybrid_motif"/>
</dbReference>
<proteinExistence type="predicted"/>
<feature type="compositionally biased region" description="Low complexity" evidence="2">
    <location>
        <begin position="270"/>
        <end position="288"/>
    </location>
</feature>
<dbReference type="Pfam" id="PF01551">
    <property type="entry name" value="Peptidase_M23"/>
    <property type="match status" value="2"/>
</dbReference>
<comment type="caution">
    <text evidence="4">The sequence shown here is derived from an EMBL/GenBank/DDBJ whole genome shotgun (WGS) entry which is preliminary data.</text>
</comment>
<evidence type="ECO:0000313" key="4">
    <source>
        <dbReference type="EMBL" id="TQL57292.1"/>
    </source>
</evidence>
<organism evidence="4 5">
    <name type="scientific">Propioniferax innocua</name>
    <dbReference type="NCBI Taxonomy" id="1753"/>
    <lineage>
        <taxon>Bacteria</taxon>
        <taxon>Bacillati</taxon>
        <taxon>Actinomycetota</taxon>
        <taxon>Actinomycetes</taxon>
        <taxon>Propionibacteriales</taxon>
        <taxon>Propionibacteriaceae</taxon>
        <taxon>Propioniferax</taxon>
    </lineage>
</organism>
<feature type="domain" description="M23ase beta-sheet core" evidence="3">
    <location>
        <begin position="139"/>
        <end position="232"/>
    </location>
</feature>
<dbReference type="Proteomes" id="UP000316196">
    <property type="component" value="Unassembled WGS sequence"/>
</dbReference>
<dbReference type="AlphaFoldDB" id="A0A542ZAC4"/>
<keyword evidence="5" id="KW-1185">Reference proteome</keyword>
<sequence>MASSIHGVIHPRLRPQGRRVTKLHPQAPDPSVRFRRTPSRVNDVDLPRSTSFCLRALLGSRPATFHMIRGALGHHHPGDAPSIRPHRIGAVAILTTLLALITPAPSASANPALPNPATAPIPGSPVRGFSAPDPDWLPGHRGIDIAGDPGQRIEAAAAGTVAFVGVIDGVPIVTIDHGDVRTTYQPVRSLVDAGQSVELGQVIGELEAGHPGCPAEACLHWGLKRGDTYLDPTSLLGDATEGANTRVRLLPENAMVVANERADERVAQAPPELDGAAPPAAPGKLAPPSTGTRTSPFGMRLHPVLNVWKLHDGLDFGAPCGAPIRASADGVVIETHFNAGYGNLATIEHDLDGRKVRTRYTHAIDFSVNPGDQVRMGQVIGRVGSTGYSTGCHLHFMVWVDGQLVDPASWL</sequence>
<dbReference type="PANTHER" id="PTHR21666">
    <property type="entry name" value="PEPTIDASE-RELATED"/>
    <property type="match status" value="1"/>
</dbReference>
<reference evidence="4 5" key="1">
    <citation type="submission" date="2019-06" db="EMBL/GenBank/DDBJ databases">
        <title>Sequencing the genomes of 1000 actinobacteria strains.</title>
        <authorList>
            <person name="Klenk H.-P."/>
        </authorList>
    </citation>
    <scope>NUCLEOTIDE SEQUENCE [LARGE SCALE GENOMIC DNA]</scope>
    <source>
        <strain evidence="4 5">DSM 8251</strain>
    </source>
</reference>
<evidence type="ECO:0000313" key="5">
    <source>
        <dbReference type="Proteomes" id="UP000316196"/>
    </source>
</evidence>
<gene>
    <name evidence="4" type="ORF">FB460_2368</name>
</gene>
<dbReference type="PANTHER" id="PTHR21666:SF289">
    <property type="entry name" value="L-ALA--D-GLU ENDOPEPTIDASE"/>
    <property type="match status" value="1"/>
</dbReference>
<dbReference type="SUPFAM" id="SSF51261">
    <property type="entry name" value="Duplicated hybrid motif"/>
    <property type="match status" value="2"/>
</dbReference>
<name>A0A542ZAC4_9ACTN</name>
<protein>
    <submittedName>
        <fullName evidence="4">Peptidase M23-like protein</fullName>
    </submittedName>
</protein>
<dbReference type="InterPro" id="IPR016047">
    <property type="entry name" value="M23ase_b-sheet_dom"/>
</dbReference>
<keyword evidence="1" id="KW-0732">Signal</keyword>